<gene>
    <name evidence="1" type="ORF">KDH_09680</name>
</gene>
<comment type="caution">
    <text evidence="1">The sequence shown here is derived from an EMBL/GenBank/DDBJ whole genome shotgun (WGS) entry which is preliminary data.</text>
</comment>
<keyword evidence="2" id="KW-1185">Reference proteome</keyword>
<protein>
    <submittedName>
        <fullName evidence="1">Uncharacterized protein</fullName>
    </submittedName>
</protein>
<dbReference type="EMBL" id="BSRI01000001">
    <property type="protein sequence ID" value="GLV54119.1"/>
    <property type="molecule type" value="Genomic_DNA"/>
</dbReference>
<accession>A0ABQ6FIX4</accession>
<evidence type="ECO:0000313" key="2">
    <source>
        <dbReference type="Proteomes" id="UP001344906"/>
    </source>
</evidence>
<evidence type="ECO:0000313" key="1">
    <source>
        <dbReference type="EMBL" id="GLV54119.1"/>
    </source>
</evidence>
<proteinExistence type="predicted"/>
<reference evidence="1 2" key="1">
    <citation type="submission" date="2023-02" db="EMBL/GenBank/DDBJ databases">
        <title>Dictyobacter halimunensis sp. nov., a new member of the class Ktedonobacteria from forest soil in a geothermal area.</title>
        <authorList>
            <person name="Rachmania M.K."/>
            <person name="Ningsih F."/>
            <person name="Sakai Y."/>
            <person name="Yabe S."/>
            <person name="Yokota A."/>
            <person name="Sjamsuridzal W."/>
        </authorList>
    </citation>
    <scope>NUCLEOTIDE SEQUENCE [LARGE SCALE GENOMIC DNA]</scope>
    <source>
        <strain evidence="1 2">S3.2.2.5</strain>
    </source>
</reference>
<dbReference type="RefSeq" id="WP_338247827.1">
    <property type="nucleotide sequence ID" value="NZ_BSRI01000001.1"/>
</dbReference>
<sequence>MEDWDYRRTWYHGSQQELTTLRIGSSITQEKAIARVFSHRPSSHPDNVG</sequence>
<dbReference type="Proteomes" id="UP001344906">
    <property type="component" value="Unassembled WGS sequence"/>
</dbReference>
<organism evidence="1 2">
    <name type="scientific">Dictyobacter halimunensis</name>
    <dbReference type="NCBI Taxonomy" id="3026934"/>
    <lineage>
        <taxon>Bacteria</taxon>
        <taxon>Bacillati</taxon>
        <taxon>Chloroflexota</taxon>
        <taxon>Ktedonobacteria</taxon>
        <taxon>Ktedonobacterales</taxon>
        <taxon>Dictyobacteraceae</taxon>
        <taxon>Dictyobacter</taxon>
    </lineage>
</organism>
<name>A0ABQ6FIX4_9CHLR</name>